<reference evidence="2" key="2">
    <citation type="journal article" date="2007" name="Science">
        <title>Genome sequence of Aedes aegypti, a major arbovirus vector.</title>
        <authorList>
            <person name="Nene V."/>
            <person name="Wortman J.R."/>
            <person name="Lawson D."/>
            <person name="Haas B."/>
            <person name="Kodira C."/>
            <person name="Tu Z.J."/>
            <person name="Loftus B."/>
            <person name="Xi Z."/>
            <person name="Megy K."/>
            <person name="Grabherr M."/>
            <person name="Ren Q."/>
            <person name="Zdobnov E.M."/>
            <person name="Lobo N.F."/>
            <person name="Campbell K.S."/>
            <person name="Brown S.E."/>
            <person name="Bonaldo M.F."/>
            <person name="Zhu J."/>
            <person name="Sinkins S.P."/>
            <person name="Hogenkamp D.G."/>
            <person name="Amedeo P."/>
            <person name="Arensburger P."/>
            <person name="Atkinson P.W."/>
            <person name="Bidwell S."/>
            <person name="Biedler J."/>
            <person name="Birney E."/>
            <person name="Bruggner R.V."/>
            <person name="Costas J."/>
            <person name="Coy M.R."/>
            <person name="Crabtree J."/>
            <person name="Crawford M."/>
            <person name="Debruyn B."/>
            <person name="Decaprio D."/>
            <person name="Eiglmeier K."/>
            <person name="Eisenstadt E."/>
            <person name="El-Dorry H."/>
            <person name="Gelbart W.M."/>
            <person name="Gomes S.L."/>
            <person name="Hammond M."/>
            <person name="Hannick L.I."/>
            <person name="Hogan J.R."/>
            <person name="Holmes M.H."/>
            <person name="Jaffe D."/>
            <person name="Johnston J.S."/>
            <person name="Kennedy R.C."/>
            <person name="Koo H."/>
            <person name="Kravitz S."/>
            <person name="Kriventseva E.V."/>
            <person name="Kulp D."/>
            <person name="Labutti K."/>
            <person name="Lee E."/>
            <person name="Li S."/>
            <person name="Lovin D.D."/>
            <person name="Mao C."/>
            <person name="Mauceli E."/>
            <person name="Menck C.F."/>
            <person name="Miller J.R."/>
            <person name="Montgomery P."/>
            <person name="Mori A."/>
            <person name="Nascimento A.L."/>
            <person name="Naveira H.F."/>
            <person name="Nusbaum C."/>
            <person name="O'leary S."/>
            <person name="Orvis J."/>
            <person name="Pertea M."/>
            <person name="Quesneville H."/>
            <person name="Reidenbach K.R."/>
            <person name="Rogers Y.H."/>
            <person name="Roth C.W."/>
            <person name="Schneider J.R."/>
            <person name="Schatz M."/>
            <person name="Shumway M."/>
            <person name="Stanke M."/>
            <person name="Stinson E.O."/>
            <person name="Tubio J.M."/>
            <person name="Vanzee J.P."/>
            <person name="Verjovski-Almeida S."/>
            <person name="Werner D."/>
            <person name="White O."/>
            <person name="Wyder S."/>
            <person name="Zeng Q."/>
            <person name="Zhao Q."/>
            <person name="Zhao Y."/>
            <person name="Hill C.A."/>
            <person name="Raikhel A.S."/>
            <person name="Soares M.B."/>
            <person name="Knudson D.L."/>
            <person name="Lee N.H."/>
            <person name="Galagan J."/>
            <person name="Salzberg S.L."/>
            <person name="Paulsen I.T."/>
            <person name="Dimopoulos G."/>
            <person name="Collins F.H."/>
            <person name="Birren B."/>
            <person name="Fraser-Liggett C.M."/>
            <person name="Severson D.W."/>
        </authorList>
    </citation>
    <scope>NUCLEOTIDE SEQUENCE [LARGE SCALE GENOMIC DNA]</scope>
    <source>
        <strain evidence="2">Liverpool</strain>
    </source>
</reference>
<protein>
    <submittedName>
        <fullName evidence="2">AAEL010039-PA</fullName>
    </submittedName>
</protein>
<organism evidence="2 3">
    <name type="scientific">Aedes aegypti</name>
    <name type="common">Yellowfever mosquito</name>
    <name type="synonym">Culex aegypti</name>
    <dbReference type="NCBI Taxonomy" id="7159"/>
    <lineage>
        <taxon>Eukaryota</taxon>
        <taxon>Metazoa</taxon>
        <taxon>Ecdysozoa</taxon>
        <taxon>Arthropoda</taxon>
        <taxon>Hexapoda</taxon>
        <taxon>Insecta</taxon>
        <taxon>Pterygota</taxon>
        <taxon>Neoptera</taxon>
        <taxon>Endopterygota</taxon>
        <taxon>Diptera</taxon>
        <taxon>Nematocera</taxon>
        <taxon>Culicoidea</taxon>
        <taxon>Culicidae</taxon>
        <taxon>Culicinae</taxon>
        <taxon>Aedini</taxon>
        <taxon>Aedes</taxon>
        <taxon>Stegomyia</taxon>
    </lineage>
</organism>
<dbReference type="AlphaFoldDB" id="Q16U29"/>
<evidence type="ECO:0000313" key="2">
    <source>
        <dbReference type="EMBL" id="EAT38028.1"/>
    </source>
</evidence>
<evidence type="ECO:0000256" key="1">
    <source>
        <dbReference type="SAM" id="MobiDB-lite"/>
    </source>
</evidence>
<reference evidence="2" key="1">
    <citation type="submission" date="2005-10" db="EMBL/GenBank/DDBJ databases">
        <authorList>
            <person name="Loftus B.J."/>
            <person name="Nene V.M."/>
            <person name="Hannick L.I."/>
            <person name="Bidwell S."/>
            <person name="Haas B."/>
            <person name="Amedeo P."/>
            <person name="Orvis J."/>
            <person name="Wortman J.R."/>
            <person name="White O.R."/>
            <person name="Salzberg S."/>
            <person name="Shumway M."/>
            <person name="Koo H."/>
            <person name="Zhao Y."/>
            <person name="Holmes M."/>
            <person name="Miller J."/>
            <person name="Schatz M."/>
            <person name="Pop M."/>
            <person name="Pai G."/>
            <person name="Utterback T."/>
            <person name="Rogers Y.-H."/>
            <person name="Kravitz S."/>
            <person name="Fraser C.M."/>
        </authorList>
    </citation>
    <scope>NUCLEOTIDE SEQUENCE</scope>
    <source>
        <strain evidence="2">Liverpool</strain>
    </source>
</reference>
<proteinExistence type="predicted"/>
<dbReference type="Proteomes" id="UP000682892">
    <property type="component" value="Unassembled WGS sequence"/>
</dbReference>
<dbReference type="PaxDb" id="7159-AAEL010039-PA"/>
<evidence type="ECO:0000313" key="3">
    <source>
        <dbReference type="Proteomes" id="UP000682892"/>
    </source>
</evidence>
<name>Q16U29_AEDAE</name>
<gene>
    <name evidence="2" type="ORF">AaeL_AAEL010039</name>
</gene>
<reference evidence="2" key="3">
    <citation type="submission" date="2012-09" db="EMBL/GenBank/DDBJ databases">
        <authorList>
            <consortium name="VectorBase"/>
        </authorList>
    </citation>
    <scope>NUCLEOTIDE SEQUENCE</scope>
    <source>
        <strain evidence="2">Liverpool</strain>
    </source>
</reference>
<dbReference type="HOGENOM" id="CLU_3126173_0_0_1"/>
<feature type="region of interest" description="Disordered" evidence="1">
    <location>
        <begin position="1"/>
        <end position="26"/>
    </location>
</feature>
<accession>Q16U29</accession>
<sequence length="50" mass="5742">MSNKSRFPPPSGEKTRESPSAVPQYRHAGKKVFEKIRKLKCSVENQQLLQ</sequence>
<dbReference type="EMBL" id="CH477633">
    <property type="protein sequence ID" value="EAT38028.1"/>
    <property type="molecule type" value="Genomic_DNA"/>
</dbReference>